<accession>A0A4V1IZH0</accession>
<dbReference type="InterPro" id="IPR050113">
    <property type="entry name" value="Ub_conjugating_enzyme"/>
</dbReference>
<dbReference type="Gene3D" id="3.10.110.10">
    <property type="entry name" value="Ubiquitin Conjugating Enzyme"/>
    <property type="match status" value="1"/>
</dbReference>
<dbReference type="Proteomes" id="UP000281549">
    <property type="component" value="Unassembled WGS sequence"/>
</dbReference>
<dbReference type="PROSITE" id="PS50127">
    <property type="entry name" value="UBC_2"/>
    <property type="match status" value="1"/>
</dbReference>
<dbReference type="InterPro" id="IPR000608">
    <property type="entry name" value="UBC"/>
</dbReference>
<dbReference type="AlphaFoldDB" id="A0A4V1IZH0"/>
<dbReference type="CDD" id="cd23812">
    <property type="entry name" value="UBCc_ScPEX4-like"/>
    <property type="match status" value="1"/>
</dbReference>
<evidence type="ECO:0000313" key="3">
    <source>
        <dbReference type="EMBL" id="RKP18029.1"/>
    </source>
</evidence>
<evidence type="ECO:0000313" key="4">
    <source>
        <dbReference type="Proteomes" id="UP000281549"/>
    </source>
</evidence>
<dbReference type="SMART" id="SM00212">
    <property type="entry name" value="UBCc"/>
    <property type="match status" value="1"/>
</dbReference>
<feature type="domain" description="UBC core" evidence="2">
    <location>
        <begin position="3"/>
        <end position="154"/>
    </location>
</feature>
<dbReference type="EMBL" id="ML005585">
    <property type="protein sequence ID" value="RKP18029.1"/>
    <property type="molecule type" value="Genomic_DNA"/>
</dbReference>
<evidence type="ECO:0000259" key="2">
    <source>
        <dbReference type="PROSITE" id="PS50127"/>
    </source>
</evidence>
<protein>
    <submittedName>
        <fullName evidence="3">UBC-like protein</fullName>
    </submittedName>
</protein>
<proteinExistence type="predicted"/>
<dbReference type="SUPFAM" id="SSF54495">
    <property type="entry name" value="UBC-like"/>
    <property type="match status" value="1"/>
</dbReference>
<dbReference type="PANTHER" id="PTHR24067">
    <property type="entry name" value="UBIQUITIN-CONJUGATING ENZYME E2"/>
    <property type="match status" value="1"/>
</dbReference>
<dbReference type="Pfam" id="PF00179">
    <property type="entry name" value="UQ_con"/>
    <property type="match status" value="1"/>
</dbReference>
<name>A0A4V1IZH0_ROZAC</name>
<keyword evidence="1" id="KW-0833">Ubl conjugation pathway</keyword>
<gene>
    <name evidence="3" type="ORF">ROZALSC1DRAFT_15656</name>
</gene>
<reference evidence="4" key="1">
    <citation type="journal article" date="2018" name="Nat. Microbiol.">
        <title>Leveraging single-cell genomics to expand the fungal tree of life.</title>
        <authorList>
            <person name="Ahrendt S.R."/>
            <person name="Quandt C.A."/>
            <person name="Ciobanu D."/>
            <person name="Clum A."/>
            <person name="Salamov A."/>
            <person name="Andreopoulos B."/>
            <person name="Cheng J.F."/>
            <person name="Woyke T."/>
            <person name="Pelin A."/>
            <person name="Henrissat B."/>
            <person name="Reynolds N.K."/>
            <person name="Benny G.L."/>
            <person name="Smith M.E."/>
            <person name="James T.Y."/>
            <person name="Grigoriev I.V."/>
        </authorList>
    </citation>
    <scope>NUCLEOTIDE SEQUENCE [LARGE SCALE GENOMIC DNA]</scope>
    <source>
        <strain evidence="4">CSF55</strain>
    </source>
</reference>
<dbReference type="InterPro" id="IPR016135">
    <property type="entry name" value="UBQ-conjugating_enzyme/RWD"/>
</dbReference>
<sequence length="158" mass="17877">MDLTSRRLLKEYKEYYSGALPEEIVKLQPISPDNLMEWLAELKGPKHSPYSEGVFSLKINLKNDYPMSPPDIKFLTPICHPNIKFSNGEICLDVLSNTWSPAWSLKSLCLAIHLLMANPEDSSPLNCDAGNLLRRGDLIGYNSLVSMYVKMYAVKLKN</sequence>
<evidence type="ECO:0000256" key="1">
    <source>
        <dbReference type="ARBA" id="ARBA00022786"/>
    </source>
</evidence>
<organism evidence="3 4">
    <name type="scientific">Rozella allomycis (strain CSF55)</name>
    <dbReference type="NCBI Taxonomy" id="988480"/>
    <lineage>
        <taxon>Eukaryota</taxon>
        <taxon>Fungi</taxon>
        <taxon>Fungi incertae sedis</taxon>
        <taxon>Cryptomycota</taxon>
        <taxon>Cryptomycota incertae sedis</taxon>
        <taxon>Rozella</taxon>
    </lineage>
</organism>